<reference evidence="1 2" key="1">
    <citation type="journal article" date="2015" name="Genome Announc.">
        <title>Expanding the biotechnology potential of lactobacilli through comparative genomics of 213 strains and associated genera.</title>
        <authorList>
            <person name="Sun Z."/>
            <person name="Harris H.M."/>
            <person name="McCann A."/>
            <person name="Guo C."/>
            <person name="Argimon S."/>
            <person name="Zhang W."/>
            <person name="Yang X."/>
            <person name="Jeffery I.B."/>
            <person name="Cooney J.C."/>
            <person name="Kagawa T.F."/>
            <person name="Liu W."/>
            <person name="Song Y."/>
            <person name="Salvetti E."/>
            <person name="Wrobel A."/>
            <person name="Rasinkangas P."/>
            <person name="Parkhill J."/>
            <person name="Rea M.C."/>
            <person name="O'Sullivan O."/>
            <person name="Ritari J."/>
            <person name="Douillard F.P."/>
            <person name="Paul Ross R."/>
            <person name="Yang R."/>
            <person name="Briner A.E."/>
            <person name="Felis G.E."/>
            <person name="de Vos W.M."/>
            <person name="Barrangou R."/>
            <person name="Klaenhammer T.R."/>
            <person name="Caufield P.W."/>
            <person name="Cui Y."/>
            <person name="Zhang H."/>
            <person name="O'Toole P.W."/>
        </authorList>
    </citation>
    <scope>NUCLEOTIDE SEQUENCE [LARGE SCALE GENOMIC DNA]</scope>
    <source>
        <strain evidence="1 2">DSM 18527</strain>
    </source>
</reference>
<dbReference type="Proteomes" id="UP000051236">
    <property type="component" value="Unassembled WGS sequence"/>
</dbReference>
<dbReference type="PATRIC" id="fig|1423734.3.peg.1074"/>
<keyword evidence="2" id="KW-1185">Reference proteome</keyword>
<gene>
    <name evidence="1" type="ORF">FC83_GL001061</name>
</gene>
<evidence type="ECO:0000313" key="2">
    <source>
        <dbReference type="Proteomes" id="UP000051236"/>
    </source>
</evidence>
<name>X0PPJ3_9LACO</name>
<dbReference type="eggNOG" id="ENOG5030AAR">
    <property type="taxonomic scope" value="Bacteria"/>
</dbReference>
<dbReference type="STRING" id="1423734.FC83_GL001061"/>
<proteinExistence type="predicted"/>
<organism evidence="1 2">
    <name type="scientific">Agrilactobacillus composti DSM 18527 = JCM 14202</name>
    <dbReference type="NCBI Taxonomy" id="1423734"/>
    <lineage>
        <taxon>Bacteria</taxon>
        <taxon>Bacillati</taxon>
        <taxon>Bacillota</taxon>
        <taxon>Bacilli</taxon>
        <taxon>Lactobacillales</taxon>
        <taxon>Lactobacillaceae</taxon>
        <taxon>Agrilactobacillus</taxon>
    </lineage>
</organism>
<comment type="caution">
    <text evidence="1">The sequence shown here is derived from an EMBL/GenBank/DDBJ whole genome shotgun (WGS) entry which is preliminary data.</text>
</comment>
<dbReference type="AlphaFoldDB" id="X0PPJ3"/>
<dbReference type="RefSeq" id="WP_035452209.1">
    <property type="nucleotide sequence ID" value="NZ_AZGA01000084.1"/>
</dbReference>
<evidence type="ECO:0000313" key="1">
    <source>
        <dbReference type="EMBL" id="KRM31059.1"/>
    </source>
</evidence>
<sequence length="125" mass="14894">MKLAGKTIQYDEDLSDAQVNELHENYLKIWDKLKQFDFDDGKRELEVLYQEPDNTATYEAAFFTLQVRHRDDRFLFDEYTIIINNKSTFNDSEDESVVELSKYDNWDDLTKQVLAEAQKWVAKIK</sequence>
<accession>X0PPJ3</accession>
<dbReference type="EMBL" id="AZGA01000084">
    <property type="protein sequence ID" value="KRM31059.1"/>
    <property type="molecule type" value="Genomic_DNA"/>
</dbReference>
<protein>
    <submittedName>
        <fullName evidence="1">Uncharacterized protein</fullName>
    </submittedName>
</protein>
<dbReference type="OrthoDB" id="2295016at2"/>